<dbReference type="AlphaFoldDB" id="A0A1G7NR18"/>
<gene>
    <name evidence="2" type="ORF">SAMN05216260_110276</name>
</gene>
<proteinExistence type="predicted"/>
<accession>A0A1G7NR18</accession>
<reference evidence="2 3" key="1">
    <citation type="submission" date="2016-10" db="EMBL/GenBank/DDBJ databases">
        <authorList>
            <person name="de Groot N.N."/>
        </authorList>
    </citation>
    <scope>NUCLEOTIDE SEQUENCE [LARGE SCALE GENOMIC DNA]</scope>
    <source>
        <strain evidence="2 3">CGMCC 4.1859</strain>
    </source>
</reference>
<evidence type="ECO:0000256" key="1">
    <source>
        <dbReference type="SAM" id="MobiDB-lite"/>
    </source>
</evidence>
<dbReference type="EMBL" id="FNAX01000010">
    <property type="protein sequence ID" value="SDF76525.1"/>
    <property type="molecule type" value="Genomic_DNA"/>
</dbReference>
<sequence>MTPPSIRPPRALASDQPVRRSTAIFTRPTPPPLPELAKLAERGTLPGILRQLSGLGGCTHPIRLDGHRTEHAVDTATGEIGRILHHLDSGDLPAGHLLVRCNNRRTTRCPACSEVYRRDTFHLITSGLRGGKGIPEHVAAHPRVFATFTAPSFGPVHNRPTGPAGTVRPCRCGTRHDQDDDRLGTPLDPDRYDYEAAVLWNAHAGALWQRFSTYLRREVAKRAGLSQRRFREHARVSFAKVAEYQKRGAVHFHAVIRLDGPGGGDTPPPSWATAELLTDAIRAAAAKVRVDGPVIDGRAHTFTFGRQLDVRTIRSADFDGGRELTERAVAAYIAKYATKGAETATGALDRPLKFAAELAQLDLSDHARRLIRTAWNLGARKDLEHLRLRAWAHMLGFRGHFSTKSRRYSTTLGALRDARAAWRRAQAATTDTGPETTYVLAHWVFAGTGLSDAEAWLAASLEPAPGTEGEPTRG</sequence>
<evidence type="ECO:0008006" key="4">
    <source>
        <dbReference type="Google" id="ProtNLM"/>
    </source>
</evidence>
<evidence type="ECO:0000313" key="2">
    <source>
        <dbReference type="EMBL" id="SDF76525.1"/>
    </source>
</evidence>
<dbReference type="InterPro" id="IPR046828">
    <property type="entry name" value="RepSA"/>
</dbReference>
<dbReference type="Pfam" id="PF20199">
    <property type="entry name" value="RepSA"/>
    <property type="match status" value="1"/>
</dbReference>
<feature type="region of interest" description="Disordered" evidence="1">
    <location>
        <begin position="1"/>
        <end position="31"/>
    </location>
</feature>
<feature type="region of interest" description="Disordered" evidence="1">
    <location>
        <begin position="156"/>
        <end position="186"/>
    </location>
</feature>
<dbReference type="Proteomes" id="UP000198614">
    <property type="component" value="Unassembled WGS sequence"/>
</dbReference>
<organism evidence="2 3">
    <name type="scientific">Streptomyces griseoaurantiacus</name>
    <dbReference type="NCBI Taxonomy" id="68213"/>
    <lineage>
        <taxon>Bacteria</taxon>
        <taxon>Bacillati</taxon>
        <taxon>Actinomycetota</taxon>
        <taxon>Actinomycetes</taxon>
        <taxon>Kitasatosporales</taxon>
        <taxon>Streptomycetaceae</taxon>
        <taxon>Streptomyces</taxon>
        <taxon>Streptomyces aurantiacus group</taxon>
    </lineage>
</organism>
<name>A0A1G7NR18_9ACTN</name>
<feature type="compositionally biased region" description="Basic and acidic residues" evidence="1">
    <location>
        <begin position="174"/>
        <end position="186"/>
    </location>
</feature>
<protein>
    <recommendedName>
        <fullName evidence="4">Replication initiation protein</fullName>
    </recommendedName>
</protein>
<evidence type="ECO:0000313" key="3">
    <source>
        <dbReference type="Proteomes" id="UP000198614"/>
    </source>
</evidence>